<feature type="chain" id="PRO_5013201216" evidence="5">
    <location>
        <begin position="25"/>
        <end position="100"/>
    </location>
</feature>
<evidence type="ECO:0000256" key="3">
    <source>
        <dbReference type="ARBA" id="ARBA00023004"/>
    </source>
</evidence>
<evidence type="ECO:0000313" key="8">
    <source>
        <dbReference type="Proteomes" id="UP000186469"/>
    </source>
</evidence>
<evidence type="ECO:0000256" key="5">
    <source>
        <dbReference type="SAM" id="SignalP"/>
    </source>
</evidence>
<evidence type="ECO:0000313" key="7">
    <source>
        <dbReference type="EMBL" id="SHN60127.1"/>
    </source>
</evidence>
<organism evidence="7 8">
    <name type="scientific">Desulfovibrio litoralis DSM 11393</name>
    <dbReference type="NCBI Taxonomy" id="1121455"/>
    <lineage>
        <taxon>Bacteria</taxon>
        <taxon>Pseudomonadati</taxon>
        <taxon>Thermodesulfobacteriota</taxon>
        <taxon>Desulfovibrionia</taxon>
        <taxon>Desulfovibrionales</taxon>
        <taxon>Desulfovibrionaceae</taxon>
        <taxon>Desulfovibrio</taxon>
    </lineage>
</organism>
<dbReference type="EMBL" id="FRDI01000004">
    <property type="protein sequence ID" value="SHN60127.1"/>
    <property type="molecule type" value="Genomic_DNA"/>
</dbReference>
<dbReference type="STRING" id="1121455.SAMN02745728_01086"/>
<dbReference type="GO" id="GO:0046872">
    <property type="term" value="F:metal ion binding"/>
    <property type="evidence" value="ECO:0007669"/>
    <property type="project" value="UniProtKB-KW"/>
</dbReference>
<gene>
    <name evidence="7" type="ORF">SAMN02745728_01086</name>
</gene>
<dbReference type="SUPFAM" id="SSF46626">
    <property type="entry name" value="Cytochrome c"/>
    <property type="match status" value="1"/>
</dbReference>
<dbReference type="InterPro" id="IPR009056">
    <property type="entry name" value="Cyt_c-like_dom"/>
</dbReference>
<dbReference type="Proteomes" id="UP000186469">
    <property type="component" value="Unassembled WGS sequence"/>
</dbReference>
<protein>
    <submittedName>
        <fullName evidence="7">Cytochrome c</fullName>
    </submittedName>
</protein>
<dbReference type="GO" id="GO:0020037">
    <property type="term" value="F:heme binding"/>
    <property type="evidence" value="ECO:0007669"/>
    <property type="project" value="InterPro"/>
</dbReference>
<reference evidence="7 8" key="1">
    <citation type="submission" date="2016-12" db="EMBL/GenBank/DDBJ databases">
        <authorList>
            <person name="Song W.-J."/>
            <person name="Kurnit D.M."/>
        </authorList>
    </citation>
    <scope>NUCLEOTIDE SEQUENCE [LARGE SCALE GENOMIC DNA]</scope>
    <source>
        <strain evidence="7 8">DSM 11393</strain>
    </source>
</reference>
<evidence type="ECO:0000256" key="2">
    <source>
        <dbReference type="ARBA" id="ARBA00022723"/>
    </source>
</evidence>
<dbReference type="PROSITE" id="PS51007">
    <property type="entry name" value="CYTC"/>
    <property type="match status" value="1"/>
</dbReference>
<feature type="signal peptide" evidence="5">
    <location>
        <begin position="1"/>
        <end position="24"/>
    </location>
</feature>
<dbReference type="Pfam" id="PF00034">
    <property type="entry name" value="Cytochrom_C"/>
    <property type="match status" value="1"/>
</dbReference>
<dbReference type="AlphaFoldDB" id="A0A1M7SNR1"/>
<dbReference type="GO" id="GO:0009055">
    <property type="term" value="F:electron transfer activity"/>
    <property type="evidence" value="ECO:0007669"/>
    <property type="project" value="InterPro"/>
</dbReference>
<keyword evidence="2 4" id="KW-0479">Metal-binding</keyword>
<evidence type="ECO:0000256" key="1">
    <source>
        <dbReference type="ARBA" id="ARBA00022617"/>
    </source>
</evidence>
<name>A0A1M7SNR1_9BACT</name>
<evidence type="ECO:0000259" key="6">
    <source>
        <dbReference type="PROSITE" id="PS51007"/>
    </source>
</evidence>
<keyword evidence="8" id="KW-1185">Reference proteome</keyword>
<keyword evidence="5" id="KW-0732">Signal</keyword>
<accession>A0A1M7SNR1</accession>
<keyword evidence="3 4" id="KW-0408">Iron</keyword>
<evidence type="ECO:0000256" key="4">
    <source>
        <dbReference type="PROSITE-ProRule" id="PRU00433"/>
    </source>
</evidence>
<sequence length="100" mass="10545">MKKLIISLVLVFGVFSVFSMGAFAAEDGASLYKERCAGCHGADGAKSTPVKGTSQEIEKKLKGYLDGSYGGTKKAVMAGIVKKLSDEQIKLVSAHIATFN</sequence>
<keyword evidence="1 4" id="KW-0349">Heme</keyword>
<dbReference type="OrthoDB" id="5340148at2"/>
<proteinExistence type="predicted"/>
<dbReference type="RefSeq" id="WP_072696772.1">
    <property type="nucleotide sequence ID" value="NZ_FRDI01000004.1"/>
</dbReference>
<dbReference type="Gene3D" id="1.10.760.10">
    <property type="entry name" value="Cytochrome c-like domain"/>
    <property type="match status" value="1"/>
</dbReference>
<feature type="domain" description="Cytochrome c" evidence="6">
    <location>
        <begin position="23"/>
        <end position="100"/>
    </location>
</feature>
<dbReference type="InterPro" id="IPR036909">
    <property type="entry name" value="Cyt_c-like_dom_sf"/>
</dbReference>